<evidence type="ECO:0000313" key="2">
    <source>
        <dbReference type="Proteomes" id="UP000269352"/>
    </source>
</evidence>
<gene>
    <name evidence="1" type="ORF">NO1_0083</name>
</gene>
<comment type="caution">
    <text evidence="1">The sequence shown here is derived from an EMBL/GenBank/DDBJ whole genome shotgun (WGS) entry which is preliminary data.</text>
</comment>
<protein>
    <submittedName>
        <fullName evidence="1">Uncharacterized protein</fullName>
    </submittedName>
</protein>
<dbReference type="AlphaFoldDB" id="A0A388T7B6"/>
<dbReference type="EMBL" id="BGZN01000001">
    <property type="protein sequence ID" value="GBR72574.1"/>
    <property type="molecule type" value="Genomic_DNA"/>
</dbReference>
<name>A0A388T7B6_TERA1</name>
<sequence>MMAYNHFMKKTAALLVLLILLGGCGRIVTDKTITDSSGNAVDIREVEFTFTFAGTPAIDSNYKYYLIIATQNISDNGLRLLEAVDGALVYFASPDDTNISSQNFSELAQYYTYDSGADYNDVINTVYEQYFAKWAQYFVYGGAGQFLMRYGNGGGFSPVNQGQLTPQQAQLVSRVGNNQLRWNIPLSMLGDDFYFALLTVYDTAGSPRRLMDGIGLKLVGLNSANKITDEDRVLDRTDIITYPGLNIINYNVQIREY</sequence>
<keyword evidence="2" id="KW-1185">Reference proteome</keyword>
<dbReference type="Proteomes" id="UP000269352">
    <property type="component" value="Unassembled WGS sequence"/>
</dbReference>
<proteinExistence type="predicted"/>
<accession>A0A388T7B6</accession>
<organism evidence="1 2">
    <name type="scientific">Termititenax aidoneus</name>
    <dbReference type="NCBI Taxonomy" id="2218524"/>
    <lineage>
        <taxon>Bacteria</taxon>
        <taxon>Bacillati</taxon>
        <taxon>Candidatus Margulisiibacteriota</taxon>
        <taxon>Candidatus Termititenacia</taxon>
        <taxon>Candidatus Termititenacales</taxon>
        <taxon>Candidatus Termititenacaceae</taxon>
        <taxon>Candidatus Termititenax</taxon>
    </lineage>
</organism>
<evidence type="ECO:0000313" key="1">
    <source>
        <dbReference type="EMBL" id="GBR72574.1"/>
    </source>
</evidence>
<reference evidence="1 2" key="1">
    <citation type="journal article" date="2019" name="ISME J.">
        <title>Genome analyses of uncultured TG2/ZB3 bacteria in 'Margulisbacteria' specifically attached to ectosymbiotic spirochetes of protists in the termite gut.</title>
        <authorList>
            <person name="Utami Y.D."/>
            <person name="Kuwahara H."/>
            <person name="Igai K."/>
            <person name="Murakami T."/>
            <person name="Sugaya K."/>
            <person name="Morikawa T."/>
            <person name="Nagura Y."/>
            <person name="Yuki M."/>
            <person name="Deevong P."/>
            <person name="Inoue T."/>
            <person name="Kihara K."/>
            <person name="Lo N."/>
            <person name="Yamada A."/>
            <person name="Ohkuma M."/>
            <person name="Hongoh Y."/>
        </authorList>
    </citation>
    <scope>NUCLEOTIDE SEQUENCE [LARGE SCALE GENOMIC DNA]</scope>
    <source>
        <strain evidence="1">NkOx7-01</strain>
    </source>
</reference>